<dbReference type="GO" id="GO:0046496">
    <property type="term" value="P:nicotinamide nucleotide metabolic process"/>
    <property type="evidence" value="ECO:0007669"/>
    <property type="project" value="UniProtKB-UniRule"/>
</dbReference>
<evidence type="ECO:0000256" key="5">
    <source>
        <dbReference type="ARBA" id="ARBA00022723"/>
    </source>
</evidence>
<dbReference type="PROSITE" id="PS51385">
    <property type="entry name" value="YJEF_N"/>
    <property type="match status" value="1"/>
</dbReference>
<evidence type="ECO:0000256" key="7">
    <source>
        <dbReference type="ARBA" id="ARBA00022840"/>
    </source>
</evidence>
<feature type="binding site" evidence="17">
    <location>
        <position position="256"/>
    </location>
    <ligand>
        <name>(6S)-NADPHX</name>
        <dbReference type="ChEBI" id="CHEBI:64076"/>
    </ligand>
</feature>
<dbReference type="PANTHER" id="PTHR12592:SF0">
    <property type="entry name" value="ATP-DEPENDENT (S)-NAD(P)H-HYDRATE DEHYDRATASE"/>
    <property type="match status" value="1"/>
</dbReference>
<comment type="caution">
    <text evidence="18">Lacks conserved residue(s) required for the propagation of feature annotation.</text>
</comment>
<evidence type="ECO:0000256" key="18">
    <source>
        <dbReference type="HAMAP-Rule" id="MF_01966"/>
    </source>
</evidence>
<dbReference type="PIRSF" id="PIRSF017184">
    <property type="entry name" value="Nnr"/>
    <property type="match status" value="1"/>
</dbReference>
<comment type="subunit">
    <text evidence="17">Homotetramer.</text>
</comment>
<keyword evidence="10 17" id="KW-0520">NAD</keyword>
<dbReference type="Pfam" id="PF03853">
    <property type="entry name" value="YjeF_N"/>
    <property type="match status" value="1"/>
</dbReference>
<dbReference type="HAMAP" id="MF_01965">
    <property type="entry name" value="NADHX_dehydratase"/>
    <property type="match status" value="1"/>
</dbReference>
<reference evidence="22 23" key="1">
    <citation type="journal article" date="2011" name="J. Bacteriol.">
        <title>Complete Genome Sequence of the Aerobic Marine Methanotroph Methylomonas methanica MC09.</title>
        <authorList>
            <person name="Boden R."/>
            <person name="Cunliffe M."/>
            <person name="Scanlan J."/>
            <person name="Moussard H."/>
            <person name="Kits K.D."/>
            <person name="Klotz M.G."/>
            <person name="Jetten M.S."/>
            <person name="Vuilleumier S."/>
            <person name="Han J."/>
            <person name="Peters L."/>
            <person name="Mikhailova N."/>
            <person name="Teshima H."/>
            <person name="Tapia R."/>
            <person name="Kyrpides N."/>
            <person name="Ivanova N."/>
            <person name="Pagani I."/>
            <person name="Cheng J.F."/>
            <person name="Goodwin L."/>
            <person name="Han C."/>
            <person name="Hauser L."/>
            <person name="Land M.L."/>
            <person name="Lapidus A."/>
            <person name="Lucas S."/>
            <person name="Pitluck S."/>
            <person name="Woyke T."/>
            <person name="Stein L."/>
            <person name="Murrell J.C."/>
        </authorList>
    </citation>
    <scope>NUCLEOTIDE SEQUENCE [LARGE SCALE GENOMIC DNA]</scope>
    <source>
        <strain evidence="22 23">MC09</strain>
    </source>
</reference>
<feature type="binding site" evidence="17">
    <location>
        <position position="363"/>
    </location>
    <ligand>
        <name>(6S)-NADPHX</name>
        <dbReference type="ChEBI" id="CHEBI:64076"/>
    </ligand>
</feature>
<dbReference type="InterPro" id="IPR030677">
    <property type="entry name" value="Nnr"/>
</dbReference>
<comment type="similarity">
    <text evidence="17">Belongs to the NnrD/CARKD family.</text>
</comment>
<feature type="binding site" evidence="18">
    <location>
        <begin position="129"/>
        <end position="135"/>
    </location>
    <ligand>
        <name>(6S)-NADPHX</name>
        <dbReference type="ChEBI" id="CHEBI:64076"/>
    </ligand>
</feature>
<evidence type="ECO:0000256" key="3">
    <source>
        <dbReference type="ARBA" id="ARBA00006001"/>
    </source>
</evidence>
<dbReference type="InterPro" id="IPR029056">
    <property type="entry name" value="Ribokinase-like"/>
</dbReference>
<dbReference type="NCBIfam" id="TIGR00196">
    <property type="entry name" value="yjeF_cterm"/>
    <property type="match status" value="1"/>
</dbReference>
<reference key="2">
    <citation type="submission" date="2011-05" db="EMBL/GenBank/DDBJ databases">
        <title>Complete genome sequence of the aerobic marine methanotroph Methylomonas methanica MC09.</title>
        <authorList>
            <person name="Boden R."/>
            <person name="Cunliffe M."/>
            <person name="Scanlan J."/>
            <person name="Moussard H."/>
            <person name="Kits K.D."/>
            <person name="Klotz M."/>
            <person name="Jetten M."/>
            <person name="Vuilleumier S."/>
            <person name="Han J."/>
            <person name="Peters L."/>
            <person name="Mikhailova N."/>
            <person name="Teshima H."/>
            <person name="Tapia R."/>
            <person name="Kyrpides N."/>
            <person name="Ivanova N."/>
            <person name="Pagani I."/>
            <person name="Cheng J.-F."/>
            <person name="Goodwin L."/>
            <person name="Han C."/>
            <person name="Hauser L."/>
            <person name="Land M."/>
            <person name="Lapidus A."/>
            <person name="Lucas S."/>
            <person name="Pitluck S."/>
            <person name="Woyke T."/>
            <person name="Stein L.Y."/>
            <person name="Murrell C."/>
        </authorList>
    </citation>
    <scope>NUCLEOTIDE SEQUENCE</scope>
    <source>
        <strain>MC09</strain>
    </source>
</reference>
<dbReference type="PANTHER" id="PTHR12592">
    <property type="entry name" value="ATP-DEPENDENT (S)-NAD(P)H-HYDRATE DEHYDRATASE FAMILY MEMBER"/>
    <property type="match status" value="1"/>
</dbReference>
<evidence type="ECO:0000259" key="21">
    <source>
        <dbReference type="PROSITE" id="PS51385"/>
    </source>
</evidence>
<keyword evidence="12 17" id="KW-0456">Lyase</keyword>
<dbReference type="HAMAP" id="MF_01966">
    <property type="entry name" value="NADHX_epimerase"/>
    <property type="match status" value="1"/>
</dbReference>
<evidence type="ECO:0000256" key="6">
    <source>
        <dbReference type="ARBA" id="ARBA00022741"/>
    </source>
</evidence>
<feature type="binding site" evidence="17">
    <location>
        <position position="317"/>
    </location>
    <ligand>
        <name>(6S)-NADPHX</name>
        <dbReference type="ChEBI" id="CHEBI:64076"/>
    </ligand>
</feature>
<evidence type="ECO:0000256" key="11">
    <source>
        <dbReference type="ARBA" id="ARBA00023235"/>
    </source>
</evidence>
<evidence type="ECO:0000313" key="22">
    <source>
        <dbReference type="EMBL" id="AEG00981.1"/>
    </source>
</evidence>
<evidence type="ECO:0000256" key="9">
    <source>
        <dbReference type="ARBA" id="ARBA00022958"/>
    </source>
</evidence>
<comment type="similarity">
    <text evidence="18">Belongs to the NnrE/AIBP family.</text>
</comment>
<comment type="cofactor">
    <cofactor evidence="18 19">
        <name>K(+)</name>
        <dbReference type="ChEBI" id="CHEBI:29103"/>
    </cofactor>
    <text evidence="18 19">Binds 1 potassium ion per subunit.</text>
</comment>
<feature type="binding site" evidence="18">
    <location>
        <position position="63"/>
    </location>
    <ligand>
        <name>K(+)</name>
        <dbReference type="ChEBI" id="CHEBI:29103"/>
    </ligand>
</feature>
<keyword evidence="23" id="KW-1185">Reference proteome</keyword>
<accession>F9ZXJ3</accession>
<dbReference type="OrthoDB" id="9806925at2"/>
<dbReference type="EMBL" id="CP002738">
    <property type="protein sequence ID" value="AEG00981.1"/>
    <property type="molecule type" value="Genomic_DNA"/>
</dbReference>
<dbReference type="EC" id="4.2.1.136" evidence="19"/>
<evidence type="ECO:0000256" key="8">
    <source>
        <dbReference type="ARBA" id="ARBA00022857"/>
    </source>
</evidence>
<reference evidence="23" key="3">
    <citation type="submission" date="2011-05" db="EMBL/GenBank/DDBJ databases">
        <title>Complete sequence of Methylomonas methanica MC09.</title>
        <authorList>
            <consortium name="US DOE Joint Genome Institute"/>
            <person name="Lucas S."/>
            <person name="Han J."/>
            <person name="Lapidus A."/>
            <person name="Cheng J.-F."/>
            <person name="Goodwin L."/>
            <person name="Pitluck S."/>
            <person name="Peters L."/>
            <person name="Mikhailova N."/>
            <person name="Teshima H."/>
            <person name="Han C."/>
            <person name="Tapia R."/>
            <person name="Land M."/>
            <person name="Hauser L."/>
            <person name="Kyrpides N."/>
            <person name="Ivanova N."/>
            <person name="Pagani I."/>
            <person name="Stein L."/>
            <person name="Woyke T."/>
        </authorList>
    </citation>
    <scope>NUCLEOTIDE SEQUENCE [LARGE SCALE GENOMIC DNA]</scope>
    <source>
        <strain evidence="23">MC09</strain>
    </source>
</reference>
<dbReference type="GO" id="GO:0110051">
    <property type="term" value="P:metabolite repair"/>
    <property type="evidence" value="ECO:0007669"/>
    <property type="project" value="TreeGrafter"/>
</dbReference>
<comment type="function">
    <text evidence="17">Catalyzes the dehydration of the S-form of NAD(P)HX at the expense of ADP, which is converted to AMP. Together with NAD(P)HX epimerase, which catalyzes the epimerization of the S- and R-forms, the enzyme allows the repair of both epimers of NAD(P)HX, a damaged form of NAD(P)H that is a result of enzymatic or heat-dependent hydration.</text>
</comment>
<dbReference type="EC" id="5.1.99.6" evidence="19"/>
<comment type="catalytic activity">
    <reaction evidence="1 18 19">
        <text>(6R)-NADHX = (6S)-NADHX</text>
        <dbReference type="Rhea" id="RHEA:32215"/>
        <dbReference type="ChEBI" id="CHEBI:64074"/>
        <dbReference type="ChEBI" id="CHEBI:64075"/>
        <dbReference type="EC" id="5.1.99.6"/>
    </reaction>
</comment>
<keyword evidence="9 18" id="KW-0630">Potassium</keyword>
<feature type="binding site" evidence="18">
    <location>
        <position position="140"/>
    </location>
    <ligand>
        <name>(6S)-NADPHX</name>
        <dbReference type="ChEBI" id="CHEBI:64076"/>
    </ligand>
</feature>
<dbReference type="Gene3D" id="3.40.1190.20">
    <property type="match status" value="1"/>
</dbReference>
<dbReference type="eggNOG" id="COG0062">
    <property type="taxonomic scope" value="Bacteria"/>
</dbReference>
<dbReference type="Pfam" id="PF01256">
    <property type="entry name" value="Carb_kinase"/>
    <property type="match status" value="1"/>
</dbReference>
<dbReference type="PROSITE" id="PS51383">
    <property type="entry name" value="YJEF_C_3"/>
    <property type="match status" value="1"/>
</dbReference>
<comment type="catalytic activity">
    <reaction evidence="16 17 19">
        <text>(6S)-NADPHX + ADP = AMP + phosphate + NADPH + H(+)</text>
        <dbReference type="Rhea" id="RHEA:32235"/>
        <dbReference type="ChEBI" id="CHEBI:15378"/>
        <dbReference type="ChEBI" id="CHEBI:43474"/>
        <dbReference type="ChEBI" id="CHEBI:57783"/>
        <dbReference type="ChEBI" id="CHEBI:64076"/>
        <dbReference type="ChEBI" id="CHEBI:456215"/>
        <dbReference type="ChEBI" id="CHEBI:456216"/>
        <dbReference type="EC" id="4.2.1.136"/>
    </reaction>
</comment>
<dbReference type="SUPFAM" id="SSF64153">
    <property type="entry name" value="YjeF N-terminal domain-like"/>
    <property type="match status" value="1"/>
</dbReference>
<feature type="binding site" evidence="18">
    <location>
        <position position="158"/>
    </location>
    <ligand>
        <name>(6S)-NADPHX</name>
        <dbReference type="ChEBI" id="CHEBI:64076"/>
    </ligand>
</feature>
<proteinExistence type="inferred from homology"/>
<keyword evidence="13" id="KW-0511">Multifunctional enzyme</keyword>
<comment type="similarity">
    <text evidence="4 19">In the C-terminal section; belongs to the NnrD/CARKD family.</text>
</comment>
<dbReference type="GO" id="GO:0046872">
    <property type="term" value="F:metal ion binding"/>
    <property type="evidence" value="ECO:0007669"/>
    <property type="project" value="UniProtKB-UniRule"/>
</dbReference>
<keyword evidence="5 18" id="KW-0479">Metal-binding</keyword>
<evidence type="ECO:0000313" key="23">
    <source>
        <dbReference type="Proteomes" id="UP000008888"/>
    </source>
</evidence>
<organism evidence="22 23">
    <name type="scientific">Methylomonas methanica (strain DSM 25384 / MC09)</name>
    <dbReference type="NCBI Taxonomy" id="857087"/>
    <lineage>
        <taxon>Bacteria</taxon>
        <taxon>Pseudomonadati</taxon>
        <taxon>Pseudomonadota</taxon>
        <taxon>Gammaproteobacteria</taxon>
        <taxon>Methylococcales</taxon>
        <taxon>Methylococcaceae</taxon>
        <taxon>Methylomonas</taxon>
    </lineage>
</organism>
<dbReference type="GO" id="GO:0052856">
    <property type="term" value="F:NAD(P)HX epimerase activity"/>
    <property type="evidence" value="ECO:0007669"/>
    <property type="project" value="UniProtKB-UniRule"/>
</dbReference>
<feature type="domain" description="YjeF C-terminal" evidence="20">
    <location>
        <begin position="221"/>
        <end position="486"/>
    </location>
</feature>
<comment type="catalytic activity">
    <reaction evidence="15 17 19">
        <text>(6S)-NADHX + ADP = AMP + phosphate + NADH + H(+)</text>
        <dbReference type="Rhea" id="RHEA:32223"/>
        <dbReference type="ChEBI" id="CHEBI:15378"/>
        <dbReference type="ChEBI" id="CHEBI:43474"/>
        <dbReference type="ChEBI" id="CHEBI:57945"/>
        <dbReference type="ChEBI" id="CHEBI:64074"/>
        <dbReference type="ChEBI" id="CHEBI:456215"/>
        <dbReference type="ChEBI" id="CHEBI:456216"/>
        <dbReference type="EC" id="4.2.1.136"/>
    </reaction>
</comment>
<comment type="similarity">
    <text evidence="3 19">In the N-terminal section; belongs to the NnrE/AIBP family.</text>
</comment>
<evidence type="ECO:0000256" key="2">
    <source>
        <dbReference type="ARBA" id="ARBA00000909"/>
    </source>
</evidence>
<dbReference type="GO" id="GO:0052855">
    <property type="term" value="F:ADP-dependent NAD(P)H-hydrate dehydratase activity"/>
    <property type="evidence" value="ECO:0007669"/>
    <property type="project" value="UniProtKB-UniRule"/>
</dbReference>
<gene>
    <name evidence="18" type="primary">nnrE</name>
    <name evidence="17" type="synonym">nnrD</name>
    <name evidence="22" type="ordered locus">Metme_2591</name>
</gene>
<evidence type="ECO:0000256" key="16">
    <source>
        <dbReference type="ARBA" id="ARBA00049209"/>
    </source>
</evidence>
<keyword evidence="8 17" id="KW-0521">NADP</keyword>
<evidence type="ECO:0000256" key="1">
    <source>
        <dbReference type="ARBA" id="ARBA00000013"/>
    </source>
</evidence>
<dbReference type="SUPFAM" id="SSF53613">
    <property type="entry name" value="Ribokinase-like"/>
    <property type="match status" value="1"/>
</dbReference>
<evidence type="ECO:0000256" key="13">
    <source>
        <dbReference type="ARBA" id="ARBA00023268"/>
    </source>
</evidence>
<evidence type="ECO:0000256" key="10">
    <source>
        <dbReference type="ARBA" id="ARBA00023027"/>
    </source>
</evidence>
<evidence type="ECO:0000256" key="17">
    <source>
        <dbReference type="HAMAP-Rule" id="MF_01965"/>
    </source>
</evidence>
<sequence length="486" mass="50629">MQTSSQALYRVAQIREAEHIAIQNLQMPGLQLMRSAGMAAFNALRQRWPEQNRITVFCGAGNNAGDGYVLAKQALDAGFGVVVYTLVPVEQLQGDAVTVYRDFIQAGGQVSAFGGWAQATGVIVDALLGTGLCRPVSEDYALAISHINHADRPVLSIDVPSGLHADSGCALGHAVKADLTVTFIALKCGLFTGEAGDYCGDIVCSSLNVPDSVLAQLPATAHLLSKIALQRRPRSAHKGHFGHVLLIGGNRGFSGAIRLAGEAALYSGAGLVSIASRAGHIDLLNIGRPELMCHAVETACDLQPLLEKASVIVIGPGLSQDSWAHDMLRYTLASAKPCVVDADALNLLAQHPARHANWILTPHPGEAARLLGCTTADIAADRFAAVKKLQTEYAGVCVLKGAGSLIADESGLWVNTTGNPGMAGGGMGDILAGVTGALLAQGLTLVDAAKLAVYVHGEAADAVAAMQGERGMLPSDLLPKIRELLN</sequence>
<protein>
    <recommendedName>
        <fullName evidence="19">Bifunctional NAD(P)H-hydrate repair enzyme</fullName>
    </recommendedName>
    <alternativeName>
        <fullName evidence="19">Nicotinamide nucleotide repair protein</fullName>
    </alternativeName>
    <domain>
        <recommendedName>
            <fullName evidence="19">ADP-dependent (S)-NAD(P)H-hydrate dehydratase</fullName>
            <ecNumber evidence="19">4.2.1.136</ecNumber>
        </recommendedName>
        <alternativeName>
            <fullName evidence="19">ADP-dependent NAD(P)HX dehydratase</fullName>
        </alternativeName>
    </domain>
    <domain>
        <recommendedName>
            <fullName evidence="19">NAD(P)H-hydrate epimerase</fullName>
            <ecNumber evidence="19">5.1.99.6</ecNumber>
        </recommendedName>
    </domain>
</protein>
<evidence type="ECO:0000256" key="12">
    <source>
        <dbReference type="ARBA" id="ARBA00023239"/>
    </source>
</evidence>
<feature type="binding site" evidence="17">
    <location>
        <begin position="400"/>
        <end position="404"/>
    </location>
    <ligand>
        <name>AMP</name>
        <dbReference type="ChEBI" id="CHEBI:456215"/>
    </ligand>
</feature>
<dbReference type="HOGENOM" id="CLU_024853_4_3_6"/>
<dbReference type="InterPro" id="IPR004443">
    <property type="entry name" value="YjeF_N_dom"/>
</dbReference>
<dbReference type="STRING" id="857087.Metme_2591"/>
<dbReference type="CDD" id="cd01171">
    <property type="entry name" value="YXKO-related"/>
    <property type="match status" value="1"/>
</dbReference>
<evidence type="ECO:0000256" key="15">
    <source>
        <dbReference type="ARBA" id="ARBA00048238"/>
    </source>
</evidence>
<dbReference type="eggNOG" id="COG0063">
    <property type="taxonomic scope" value="Bacteria"/>
</dbReference>
<feature type="binding site" evidence="18">
    <location>
        <position position="161"/>
    </location>
    <ligand>
        <name>K(+)</name>
        <dbReference type="ChEBI" id="CHEBI:29103"/>
    </ligand>
</feature>
<feature type="binding site" evidence="17">
    <location>
        <position position="429"/>
    </location>
    <ligand>
        <name>(6S)-NADPHX</name>
        <dbReference type="ChEBI" id="CHEBI:64076"/>
    </ligand>
</feature>
<dbReference type="InterPro" id="IPR036652">
    <property type="entry name" value="YjeF_N_dom_sf"/>
</dbReference>
<feature type="binding site" evidence="17">
    <location>
        <position position="428"/>
    </location>
    <ligand>
        <name>AMP</name>
        <dbReference type="ChEBI" id="CHEBI:456215"/>
    </ligand>
</feature>
<dbReference type="Proteomes" id="UP000008888">
    <property type="component" value="Chromosome"/>
</dbReference>
<dbReference type="InterPro" id="IPR000631">
    <property type="entry name" value="CARKD"/>
</dbReference>
<dbReference type="GO" id="GO:0005524">
    <property type="term" value="F:ATP binding"/>
    <property type="evidence" value="ECO:0007669"/>
    <property type="project" value="UniProtKB-UniRule"/>
</dbReference>
<comment type="cofactor">
    <cofactor evidence="17">
        <name>Mg(2+)</name>
        <dbReference type="ChEBI" id="CHEBI:18420"/>
    </cofactor>
</comment>
<comment type="catalytic activity">
    <reaction evidence="2 18 19">
        <text>(6R)-NADPHX = (6S)-NADPHX</text>
        <dbReference type="Rhea" id="RHEA:32227"/>
        <dbReference type="ChEBI" id="CHEBI:64076"/>
        <dbReference type="ChEBI" id="CHEBI:64077"/>
        <dbReference type="EC" id="5.1.99.6"/>
    </reaction>
</comment>
<keyword evidence="7 17" id="KW-0067">ATP-binding</keyword>
<comment type="function">
    <text evidence="18">Catalyzes the epimerization of the S- and R-forms of NAD(P)HX, a damaged form of NAD(P)H that is a result of enzymatic or heat-dependent hydration. This is a prerequisite for the S-specific NAD(P)H-hydrate dehydratase to allow the repair of both epimers of NAD(P)HX.</text>
</comment>
<dbReference type="Gene3D" id="3.40.50.10260">
    <property type="entry name" value="YjeF N-terminal domain"/>
    <property type="match status" value="1"/>
</dbReference>
<dbReference type="RefSeq" id="WP_013819217.1">
    <property type="nucleotide sequence ID" value="NC_015572.1"/>
</dbReference>
<feature type="domain" description="YjeF N-terminal" evidence="21">
    <location>
        <begin position="14"/>
        <end position="215"/>
    </location>
</feature>
<keyword evidence="6 17" id="KW-0547">Nucleotide-binding</keyword>
<dbReference type="AlphaFoldDB" id="F9ZXJ3"/>
<keyword evidence="11 18" id="KW-0413">Isomerase</keyword>
<evidence type="ECO:0000256" key="19">
    <source>
        <dbReference type="PIRNR" id="PIRNR017184"/>
    </source>
</evidence>
<name>F9ZXJ3_METMM</name>
<dbReference type="NCBIfam" id="TIGR00197">
    <property type="entry name" value="yjeF_nterm"/>
    <property type="match status" value="1"/>
</dbReference>
<feature type="binding site" evidence="18">
    <location>
        <position position="125"/>
    </location>
    <ligand>
        <name>K(+)</name>
        <dbReference type="ChEBI" id="CHEBI:29103"/>
    </ligand>
</feature>
<evidence type="ECO:0000259" key="20">
    <source>
        <dbReference type="PROSITE" id="PS51383"/>
    </source>
</evidence>
<evidence type="ECO:0000256" key="14">
    <source>
        <dbReference type="ARBA" id="ARBA00025153"/>
    </source>
</evidence>
<dbReference type="KEGG" id="mmt:Metme_2591"/>
<evidence type="ECO:0000256" key="4">
    <source>
        <dbReference type="ARBA" id="ARBA00009524"/>
    </source>
</evidence>
<comment type="function">
    <text evidence="14 19">Bifunctional enzyme that catalyzes the epimerization of the S- and R-forms of NAD(P)HX and the dehydration of the S-form of NAD(P)HX at the expense of ADP, which is converted to AMP. This allows the repair of both epimers of NAD(P)HX, a damaged form of NAD(P)H that is a result of enzymatic or heat-dependent hydration.</text>
</comment>